<evidence type="ECO:0000259" key="1">
    <source>
        <dbReference type="Pfam" id="PF00248"/>
    </source>
</evidence>
<comment type="caution">
    <text evidence="2">The sequence shown here is derived from an EMBL/GenBank/DDBJ whole genome shotgun (WGS) entry which is preliminary data.</text>
</comment>
<dbReference type="InterPro" id="IPR036812">
    <property type="entry name" value="NAD(P)_OxRdtase_dom_sf"/>
</dbReference>
<feature type="non-terminal residue" evidence="2">
    <location>
        <position position="1"/>
    </location>
</feature>
<organism evidence="2">
    <name type="scientific">marine sediment metagenome</name>
    <dbReference type="NCBI Taxonomy" id="412755"/>
    <lineage>
        <taxon>unclassified sequences</taxon>
        <taxon>metagenomes</taxon>
        <taxon>ecological metagenomes</taxon>
    </lineage>
</organism>
<accession>A0A0F9LTU6</accession>
<proteinExistence type="predicted"/>
<gene>
    <name evidence="2" type="ORF">LCGC14_1540950</name>
</gene>
<dbReference type="SUPFAM" id="SSF51430">
    <property type="entry name" value="NAD(P)-linked oxidoreductase"/>
    <property type="match status" value="1"/>
</dbReference>
<dbReference type="InterPro" id="IPR023210">
    <property type="entry name" value="NADP_OxRdtase_dom"/>
</dbReference>
<dbReference type="EMBL" id="LAZR01011662">
    <property type="protein sequence ID" value="KKM60532.1"/>
    <property type="molecule type" value="Genomic_DNA"/>
</dbReference>
<reference evidence="2" key="1">
    <citation type="journal article" date="2015" name="Nature">
        <title>Complex archaea that bridge the gap between prokaryotes and eukaryotes.</title>
        <authorList>
            <person name="Spang A."/>
            <person name="Saw J.H."/>
            <person name="Jorgensen S.L."/>
            <person name="Zaremba-Niedzwiedzka K."/>
            <person name="Martijn J."/>
            <person name="Lind A.E."/>
            <person name="van Eijk R."/>
            <person name="Schleper C."/>
            <person name="Guy L."/>
            <person name="Ettema T.J."/>
        </authorList>
    </citation>
    <scope>NUCLEOTIDE SEQUENCE</scope>
</reference>
<dbReference type="PANTHER" id="PTHR43312:SF1">
    <property type="entry name" value="NADP-DEPENDENT OXIDOREDUCTASE DOMAIN-CONTAINING PROTEIN"/>
    <property type="match status" value="1"/>
</dbReference>
<dbReference type="PANTHER" id="PTHR43312">
    <property type="entry name" value="D-THREO-ALDOSE 1-DEHYDROGENASE"/>
    <property type="match status" value="1"/>
</dbReference>
<name>A0A0F9LTU6_9ZZZZ</name>
<dbReference type="Pfam" id="PF00248">
    <property type="entry name" value="Aldo_ket_red"/>
    <property type="match status" value="1"/>
</dbReference>
<dbReference type="AlphaFoldDB" id="A0A0F9LTU6"/>
<dbReference type="InterPro" id="IPR053135">
    <property type="entry name" value="AKR2_Oxidoreductase"/>
</dbReference>
<dbReference type="Gene3D" id="3.20.20.100">
    <property type="entry name" value="NADP-dependent oxidoreductase domain"/>
    <property type="match status" value="1"/>
</dbReference>
<sequence length="160" mass="18199">QGLVEKIGLSLYSPTQISDEMLCFADLVQIPVNIFDQRFIKTGALDRLKSKNIEVHTRSAFLQGLLLMSEGDWPAYFNPIKPQLERFHQLAKKLNTSPLSLALNYVMNITQIDKVVVGINNLAQLEGILINIDNPNYDIDFEEISLQDEHFINPANWQIS</sequence>
<dbReference type="CDD" id="cd19097">
    <property type="entry name" value="AKR_unchar"/>
    <property type="match status" value="1"/>
</dbReference>
<feature type="domain" description="NADP-dependent oxidoreductase" evidence="1">
    <location>
        <begin position="1"/>
        <end position="134"/>
    </location>
</feature>
<evidence type="ECO:0000313" key="2">
    <source>
        <dbReference type="EMBL" id="KKM60532.1"/>
    </source>
</evidence>
<protein>
    <recommendedName>
        <fullName evidence="1">NADP-dependent oxidoreductase domain-containing protein</fullName>
    </recommendedName>
</protein>